<comment type="caution">
    <text evidence="3">The sequence shown here is derived from an EMBL/GenBank/DDBJ whole genome shotgun (WGS) entry which is preliminary data.</text>
</comment>
<keyword evidence="1" id="KW-0539">Nucleus</keyword>
<reference evidence="3 4" key="1">
    <citation type="submission" date="2017-11" db="EMBL/GenBank/DDBJ databases">
        <title>The genome of Rhizophagus clarus HR1 reveals common genetic basis of auxotrophy among arbuscular mycorrhizal fungi.</title>
        <authorList>
            <person name="Kobayashi Y."/>
        </authorList>
    </citation>
    <scope>NUCLEOTIDE SEQUENCE [LARGE SCALE GENOMIC DNA]</scope>
    <source>
        <strain evidence="3 4">HR1</strain>
    </source>
</reference>
<evidence type="ECO:0000313" key="4">
    <source>
        <dbReference type="Proteomes" id="UP000247702"/>
    </source>
</evidence>
<name>A0A2Z6RK81_9GLOM</name>
<keyword evidence="4" id="KW-1185">Reference proteome</keyword>
<dbReference type="InterPro" id="IPR009071">
    <property type="entry name" value="HMG_box_dom"/>
</dbReference>
<keyword evidence="1" id="KW-0238">DNA-binding</keyword>
<evidence type="ECO:0000259" key="2">
    <source>
        <dbReference type="PROSITE" id="PS50118"/>
    </source>
</evidence>
<accession>A0A2Z6RK81</accession>
<dbReference type="SUPFAM" id="SSF47095">
    <property type="entry name" value="HMG-box"/>
    <property type="match status" value="1"/>
</dbReference>
<organism evidence="3 4">
    <name type="scientific">Rhizophagus clarus</name>
    <dbReference type="NCBI Taxonomy" id="94130"/>
    <lineage>
        <taxon>Eukaryota</taxon>
        <taxon>Fungi</taxon>
        <taxon>Fungi incertae sedis</taxon>
        <taxon>Mucoromycota</taxon>
        <taxon>Glomeromycotina</taxon>
        <taxon>Glomeromycetes</taxon>
        <taxon>Glomerales</taxon>
        <taxon>Glomeraceae</taxon>
        <taxon>Rhizophagus</taxon>
    </lineage>
</organism>
<dbReference type="GO" id="GO:0003677">
    <property type="term" value="F:DNA binding"/>
    <property type="evidence" value="ECO:0007669"/>
    <property type="project" value="UniProtKB-UniRule"/>
</dbReference>
<dbReference type="InterPro" id="IPR036910">
    <property type="entry name" value="HMG_box_dom_sf"/>
</dbReference>
<dbReference type="PROSITE" id="PS50118">
    <property type="entry name" value="HMG_BOX_2"/>
    <property type="match status" value="1"/>
</dbReference>
<dbReference type="EMBL" id="BEXD01002135">
    <property type="protein sequence ID" value="GBB97121.1"/>
    <property type="molecule type" value="Genomic_DNA"/>
</dbReference>
<evidence type="ECO:0000256" key="1">
    <source>
        <dbReference type="PROSITE-ProRule" id="PRU00267"/>
    </source>
</evidence>
<feature type="DNA-binding region" description="HMG box" evidence="1">
    <location>
        <begin position="37"/>
        <end position="105"/>
    </location>
</feature>
<dbReference type="Proteomes" id="UP000247702">
    <property type="component" value="Unassembled WGS sequence"/>
</dbReference>
<evidence type="ECO:0000313" key="3">
    <source>
        <dbReference type="EMBL" id="GBB97121.1"/>
    </source>
</evidence>
<proteinExistence type="predicted"/>
<dbReference type="Pfam" id="PF00505">
    <property type="entry name" value="HMG_box"/>
    <property type="match status" value="1"/>
</dbReference>
<dbReference type="GO" id="GO:0005634">
    <property type="term" value="C:nucleus"/>
    <property type="evidence" value="ECO:0007669"/>
    <property type="project" value="UniProtKB-UniRule"/>
</dbReference>
<dbReference type="Gene3D" id="1.10.30.10">
    <property type="entry name" value="High mobility group box domain"/>
    <property type="match status" value="1"/>
</dbReference>
<dbReference type="AlphaFoldDB" id="A0A2Z6RK81"/>
<feature type="domain" description="HMG box" evidence="2">
    <location>
        <begin position="37"/>
        <end position="105"/>
    </location>
</feature>
<gene>
    <name evidence="3" type="ORF">RclHR1_02920006</name>
</gene>
<protein>
    <recommendedName>
        <fullName evidence="2">HMG box domain-containing protein</fullName>
    </recommendedName>
</protein>
<sequence length="199" mass="23725">MKMSCQTSNTNTKIVLPFPPTIRVSNIVNSYKLSSFKSKGPNAFFVYREAFLDQFNRQNHNPKMINVSKLVNNYWKNEPENVKNEYRRIAQKVEIKLNRNHKKTVPNKKIRNYSIRKRNRNQCNSVPDVLPKDLNSQNTELNYSQEPNNNYDNLNFEFNFDVNQLYPLYYLQPEGNAVNQLYPPLYNFVDDYLFTKFIF</sequence>